<dbReference type="EMBL" id="JASZZN010000001">
    <property type="protein sequence ID" value="MDM4013936.1"/>
    <property type="molecule type" value="Genomic_DNA"/>
</dbReference>
<dbReference type="Pfam" id="PF03755">
    <property type="entry name" value="YicC-like_N"/>
    <property type="match status" value="1"/>
</dbReference>
<dbReference type="Pfam" id="PF08340">
    <property type="entry name" value="YicC-like_C"/>
    <property type="match status" value="2"/>
</dbReference>
<feature type="region of interest" description="Disordered" evidence="6">
    <location>
        <begin position="269"/>
        <end position="296"/>
    </location>
</feature>
<feature type="domain" description="Endoribonuclease YicC-like N-terminal" evidence="7">
    <location>
        <begin position="26"/>
        <end position="182"/>
    </location>
</feature>
<dbReference type="InterPro" id="IPR013527">
    <property type="entry name" value="YicC-like_N"/>
</dbReference>
<feature type="domain" description="Endoribonuclease YicC-like C-terminal" evidence="8">
    <location>
        <begin position="289"/>
        <end position="345"/>
    </location>
</feature>
<evidence type="ECO:0000256" key="4">
    <source>
        <dbReference type="ARBA" id="ARBA00022801"/>
    </source>
</evidence>
<protein>
    <submittedName>
        <fullName evidence="9">DUF1732 domain-containing protein</fullName>
    </submittedName>
</protein>
<evidence type="ECO:0000256" key="6">
    <source>
        <dbReference type="SAM" id="MobiDB-lite"/>
    </source>
</evidence>
<proteinExistence type="inferred from homology"/>
<accession>A0ABT7PCF5</accession>
<evidence type="ECO:0000256" key="2">
    <source>
        <dbReference type="ARBA" id="ARBA00022722"/>
    </source>
</evidence>
<reference evidence="9 10" key="1">
    <citation type="submission" date="2023-06" db="EMBL/GenBank/DDBJ databases">
        <title>Roseiconus lacunae JC819 isolated from Gulf of Mannar region, Tamil Nadu.</title>
        <authorList>
            <person name="Pk S."/>
            <person name="Ch S."/>
            <person name="Ch V.R."/>
        </authorList>
    </citation>
    <scope>NUCLEOTIDE SEQUENCE [LARGE SCALE GENOMIC DNA]</scope>
    <source>
        <strain evidence="9 10">JC819</strain>
    </source>
</reference>
<dbReference type="RefSeq" id="WP_289161662.1">
    <property type="nucleotide sequence ID" value="NZ_JASZZN010000001.1"/>
</dbReference>
<dbReference type="PANTHER" id="PTHR30636">
    <property type="entry name" value="UPF0701 PROTEIN YICC"/>
    <property type="match status" value="1"/>
</dbReference>
<evidence type="ECO:0000256" key="5">
    <source>
        <dbReference type="ARBA" id="ARBA00035648"/>
    </source>
</evidence>
<evidence type="ECO:0000259" key="7">
    <source>
        <dbReference type="Pfam" id="PF03755"/>
    </source>
</evidence>
<evidence type="ECO:0000256" key="1">
    <source>
        <dbReference type="ARBA" id="ARBA00001968"/>
    </source>
</evidence>
<gene>
    <name evidence="9" type="ORF">QTN89_00750</name>
</gene>
<name>A0ABT7PCF5_9BACT</name>
<comment type="caution">
    <text evidence="9">The sequence shown here is derived from an EMBL/GenBank/DDBJ whole genome shotgun (WGS) entry which is preliminary data.</text>
</comment>
<sequence>MTSAPAAQSAENASSDSTDNSRAFAVSSMTGQGRATGDSALGTVTIELRAVNHRGFKCSLRSPESVSPLDARIEAELRRHLHRGAINVNVSLERAGGQTPVQINAAVLADYLRQCQQAIQESGISGNHITLSTASLVSLPGVLSGDHSRQNDNQLWNQIRAVVAAAATDLIEMRQREGGAMAETLIADCSTVRQHVDSIAVLAPQVADRYRSRLETKVNRLLAEFDAQVGPTDLLREVQLYADRADISEEITRLGSHLTLFEAVLRGKHEHAKAAGPTQPSQSPQPKGAANRDEPAGRRLDFITQEMFRETNTIGSKANHADISALVVEIKCAIERMRELVQNLE</sequence>
<dbReference type="PANTHER" id="PTHR30636:SF3">
    <property type="entry name" value="UPF0701 PROTEIN YICC"/>
    <property type="match status" value="1"/>
</dbReference>
<keyword evidence="10" id="KW-1185">Reference proteome</keyword>
<organism evidence="9 10">
    <name type="scientific">Roseiconus lacunae</name>
    <dbReference type="NCBI Taxonomy" id="2605694"/>
    <lineage>
        <taxon>Bacteria</taxon>
        <taxon>Pseudomonadati</taxon>
        <taxon>Planctomycetota</taxon>
        <taxon>Planctomycetia</taxon>
        <taxon>Pirellulales</taxon>
        <taxon>Pirellulaceae</taxon>
        <taxon>Roseiconus</taxon>
    </lineage>
</organism>
<evidence type="ECO:0000313" key="9">
    <source>
        <dbReference type="EMBL" id="MDM4013936.1"/>
    </source>
</evidence>
<keyword evidence="4" id="KW-0378">Hydrolase</keyword>
<evidence type="ECO:0000313" key="10">
    <source>
        <dbReference type="Proteomes" id="UP001239462"/>
    </source>
</evidence>
<dbReference type="InterPro" id="IPR013551">
    <property type="entry name" value="YicC-like_C"/>
</dbReference>
<comment type="cofactor">
    <cofactor evidence="1">
        <name>a divalent metal cation</name>
        <dbReference type="ChEBI" id="CHEBI:60240"/>
    </cofactor>
</comment>
<comment type="similarity">
    <text evidence="5">Belongs to the YicC/YloC family.</text>
</comment>
<keyword evidence="2" id="KW-0540">Nuclease</keyword>
<keyword evidence="3" id="KW-0255">Endonuclease</keyword>
<feature type="region of interest" description="Disordered" evidence="6">
    <location>
        <begin position="1"/>
        <end position="21"/>
    </location>
</feature>
<dbReference type="Proteomes" id="UP001239462">
    <property type="component" value="Unassembled WGS sequence"/>
</dbReference>
<evidence type="ECO:0000256" key="3">
    <source>
        <dbReference type="ARBA" id="ARBA00022759"/>
    </source>
</evidence>
<dbReference type="InterPro" id="IPR005229">
    <property type="entry name" value="YicC/YloC-like"/>
</dbReference>
<evidence type="ECO:0000259" key="8">
    <source>
        <dbReference type="Pfam" id="PF08340"/>
    </source>
</evidence>
<feature type="domain" description="Endoribonuclease YicC-like C-terminal" evidence="8">
    <location>
        <begin position="201"/>
        <end position="270"/>
    </location>
</feature>